<dbReference type="PANTHER" id="PTHR43852:SF2">
    <property type="entry name" value="PROTEIN ADENYLYLTRANSFERASE MNTA"/>
    <property type="match status" value="1"/>
</dbReference>
<dbReference type="AlphaFoldDB" id="A0A2X2W0W6"/>
<dbReference type="Proteomes" id="UP000250223">
    <property type="component" value="Unassembled WGS sequence"/>
</dbReference>
<sequence length="145" mass="16893">MLQNNLKEVINILDNNIEKLVEDYGIKLLYIFGSYAKGKNTEDSDLDIAVLLDENYNPMDKLSLIGDLTLIFKRDDIDLVILNSASPVLRHQIIKYGKLVYMESEEVKVFFEVKVLKVYMDMEPFRRTQMKYISEWIEKNSGSDS</sequence>
<feature type="domain" description="Polymerase beta nucleotidyltransferase" evidence="1">
    <location>
        <begin position="15"/>
        <end position="106"/>
    </location>
</feature>
<name>A0A2X2W0W6_CLOCO</name>
<evidence type="ECO:0000313" key="3">
    <source>
        <dbReference type="Proteomes" id="UP000250223"/>
    </source>
</evidence>
<gene>
    <name evidence="2" type="ORF">NCTC13028_01098</name>
</gene>
<accession>A0A2X2W0W6</accession>
<evidence type="ECO:0000259" key="1">
    <source>
        <dbReference type="Pfam" id="PF18765"/>
    </source>
</evidence>
<protein>
    <submittedName>
        <fullName evidence="2">DNA polymerase, beta domain-containing protein region</fullName>
    </submittedName>
</protein>
<dbReference type="RefSeq" id="WP_111921400.1">
    <property type="nucleotide sequence ID" value="NZ_UAWC01000007.1"/>
</dbReference>
<dbReference type="PANTHER" id="PTHR43852">
    <property type="entry name" value="NUCLEOTIDYLTRANSFERASE"/>
    <property type="match status" value="1"/>
</dbReference>
<dbReference type="InterPro" id="IPR043519">
    <property type="entry name" value="NT_sf"/>
</dbReference>
<dbReference type="NCBIfam" id="NF047752">
    <property type="entry name" value="MntA_antitoxin"/>
    <property type="match status" value="1"/>
</dbReference>
<dbReference type="Pfam" id="PF18765">
    <property type="entry name" value="Polbeta"/>
    <property type="match status" value="1"/>
</dbReference>
<dbReference type="EMBL" id="UAWC01000007">
    <property type="protein sequence ID" value="SQB34204.1"/>
    <property type="molecule type" value="Genomic_DNA"/>
</dbReference>
<dbReference type="CDD" id="cd05403">
    <property type="entry name" value="NT_KNTase_like"/>
    <property type="match status" value="1"/>
</dbReference>
<dbReference type="Gene3D" id="3.30.460.10">
    <property type="entry name" value="Beta Polymerase, domain 2"/>
    <property type="match status" value="1"/>
</dbReference>
<dbReference type="SUPFAM" id="SSF81301">
    <property type="entry name" value="Nucleotidyltransferase"/>
    <property type="match status" value="1"/>
</dbReference>
<evidence type="ECO:0000313" key="2">
    <source>
        <dbReference type="EMBL" id="SQB34204.1"/>
    </source>
</evidence>
<proteinExistence type="predicted"/>
<reference evidence="2 3" key="1">
    <citation type="submission" date="2018-06" db="EMBL/GenBank/DDBJ databases">
        <authorList>
            <consortium name="Pathogen Informatics"/>
            <person name="Doyle S."/>
        </authorList>
    </citation>
    <scope>NUCLEOTIDE SEQUENCE [LARGE SCALE GENOMIC DNA]</scope>
    <source>
        <strain evidence="2 3">NCTC13028</strain>
    </source>
</reference>
<organism evidence="2 3">
    <name type="scientific">Clostridium cochlearium</name>
    <dbReference type="NCBI Taxonomy" id="1494"/>
    <lineage>
        <taxon>Bacteria</taxon>
        <taxon>Bacillati</taxon>
        <taxon>Bacillota</taxon>
        <taxon>Clostridia</taxon>
        <taxon>Eubacteriales</taxon>
        <taxon>Clostridiaceae</taxon>
        <taxon>Clostridium</taxon>
    </lineage>
</organism>
<dbReference type="InterPro" id="IPR041633">
    <property type="entry name" value="Polbeta"/>
</dbReference>
<dbReference type="InterPro" id="IPR052930">
    <property type="entry name" value="TA_antitoxin_MntA"/>
</dbReference>